<evidence type="ECO:0000256" key="1">
    <source>
        <dbReference type="ARBA" id="ARBA00008061"/>
    </source>
</evidence>
<dbReference type="Pfam" id="PF21653">
    <property type="entry name" value="pulA_all-beta"/>
    <property type="match status" value="1"/>
</dbReference>
<dbReference type="SMART" id="SM00642">
    <property type="entry name" value="Aamy"/>
    <property type="match status" value="1"/>
</dbReference>
<evidence type="ECO:0000259" key="10">
    <source>
        <dbReference type="SMART" id="SM00642"/>
    </source>
</evidence>
<dbReference type="PANTHER" id="PTHR43002">
    <property type="entry name" value="GLYCOGEN DEBRANCHING ENZYME"/>
    <property type="match status" value="1"/>
</dbReference>
<dbReference type="InterPro" id="IPR011840">
    <property type="entry name" value="PulA_typeI"/>
</dbReference>
<dbReference type="EC" id="3.2.1.41" evidence="7"/>
<dbReference type="Gene3D" id="3.20.20.80">
    <property type="entry name" value="Glycosidases"/>
    <property type="match status" value="1"/>
</dbReference>
<dbReference type="Gene3D" id="2.60.40.1110">
    <property type="match status" value="2"/>
</dbReference>
<dbReference type="Pfam" id="PF00128">
    <property type="entry name" value="Alpha-amylase"/>
    <property type="match status" value="1"/>
</dbReference>
<evidence type="ECO:0000256" key="3">
    <source>
        <dbReference type="ARBA" id="ARBA00022801"/>
    </source>
</evidence>
<dbReference type="CDD" id="cd10315">
    <property type="entry name" value="CBM41_pullulanase"/>
    <property type="match status" value="2"/>
</dbReference>
<dbReference type="Pfam" id="PF02922">
    <property type="entry name" value="CBM_48"/>
    <property type="match status" value="1"/>
</dbReference>
<dbReference type="InterPro" id="IPR013784">
    <property type="entry name" value="Carb-bd-like_fold"/>
</dbReference>
<dbReference type="GO" id="GO:0005975">
    <property type="term" value="P:carbohydrate metabolic process"/>
    <property type="evidence" value="ECO:0007669"/>
    <property type="project" value="InterPro"/>
</dbReference>
<dbReference type="NCBIfam" id="TIGR02104">
    <property type="entry name" value="pulA_typeI"/>
    <property type="match status" value="1"/>
</dbReference>
<dbReference type="EMBL" id="CP068053">
    <property type="protein sequence ID" value="QQT02462.1"/>
    <property type="molecule type" value="Genomic_DNA"/>
</dbReference>
<keyword evidence="4" id="KW-0106">Calcium</keyword>
<dbReference type="SUPFAM" id="SSF51445">
    <property type="entry name" value="(Trans)glycosidases"/>
    <property type="match status" value="1"/>
</dbReference>
<dbReference type="GO" id="GO:0051060">
    <property type="term" value="F:pullulanase activity"/>
    <property type="evidence" value="ECO:0007669"/>
    <property type="project" value="UniProtKB-EC"/>
</dbReference>
<organism evidence="11 12">
    <name type="scientific">Peribacillus psychrosaccharolyticus</name>
    <name type="common">Bacillus psychrosaccharolyticus</name>
    <dbReference type="NCBI Taxonomy" id="1407"/>
    <lineage>
        <taxon>Bacteria</taxon>
        <taxon>Bacillati</taxon>
        <taxon>Bacillota</taxon>
        <taxon>Bacilli</taxon>
        <taxon>Bacillales</taxon>
        <taxon>Bacillaceae</taxon>
        <taxon>Peribacillus</taxon>
    </lineage>
</organism>
<dbReference type="KEGG" id="ppsr:I6J18_00370"/>
<dbReference type="AlphaFoldDB" id="A0A974NR44"/>
<dbReference type="InterPro" id="IPR049117">
    <property type="entry name" value="pulA_all-beta"/>
</dbReference>
<accession>A0A974NR44</accession>
<evidence type="ECO:0000256" key="8">
    <source>
        <dbReference type="ARBA" id="ARBA00029618"/>
    </source>
</evidence>
<dbReference type="InterPro" id="IPR004193">
    <property type="entry name" value="Glyco_hydro_13_N"/>
</dbReference>
<dbReference type="Proteomes" id="UP000595254">
    <property type="component" value="Chromosome"/>
</dbReference>
<dbReference type="Pfam" id="PF03714">
    <property type="entry name" value="PUD"/>
    <property type="match status" value="2"/>
</dbReference>
<dbReference type="GO" id="GO:0030246">
    <property type="term" value="F:carbohydrate binding"/>
    <property type="evidence" value="ECO:0007669"/>
    <property type="project" value="InterPro"/>
</dbReference>
<evidence type="ECO:0000256" key="2">
    <source>
        <dbReference type="ARBA" id="ARBA00022729"/>
    </source>
</evidence>
<dbReference type="InterPro" id="IPR014756">
    <property type="entry name" value="Ig_E-set"/>
</dbReference>
<evidence type="ECO:0000313" key="11">
    <source>
        <dbReference type="EMBL" id="QQT02462.1"/>
    </source>
</evidence>
<dbReference type="InterPro" id="IPR013780">
    <property type="entry name" value="Glyco_hydro_b"/>
</dbReference>
<dbReference type="Gene3D" id="2.60.40.1180">
    <property type="entry name" value="Golgi alpha-mannosidase II"/>
    <property type="match status" value="1"/>
</dbReference>
<name>A0A974NR44_PERPY</name>
<keyword evidence="5 11" id="KW-0326">Glycosidase</keyword>
<dbReference type="Gene3D" id="2.60.40.10">
    <property type="entry name" value="Immunoglobulins"/>
    <property type="match status" value="1"/>
</dbReference>
<gene>
    <name evidence="11" type="primary">pulA</name>
    <name evidence="11" type="ORF">I6J18_00370</name>
</gene>
<evidence type="ECO:0000313" key="12">
    <source>
        <dbReference type="Proteomes" id="UP000595254"/>
    </source>
</evidence>
<dbReference type="InterPro" id="IPR005323">
    <property type="entry name" value="CBM41_pullulanase"/>
</dbReference>
<evidence type="ECO:0000256" key="6">
    <source>
        <dbReference type="ARBA" id="ARBA00023965"/>
    </source>
</evidence>
<evidence type="ECO:0000256" key="4">
    <source>
        <dbReference type="ARBA" id="ARBA00022837"/>
    </source>
</evidence>
<keyword evidence="3 11" id="KW-0378">Hydrolase</keyword>
<evidence type="ECO:0000256" key="5">
    <source>
        <dbReference type="ARBA" id="ARBA00023295"/>
    </source>
</evidence>
<keyword evidence="2" id="KW-0732">Signal</keyword>
<dbReference type="InterPro" id="IPR006047">
    <property type="entry name" value="GH13_cat_dom"/>
</dbReference>
<proteinExistence type="inferred from homology"/>
<feature type="domain" description="Glycosyl hydrolase family 13 catalytic" evidence="10">
    <location>
        <begin position="471"/>
        <end position="842"/>
    </location>
</feature>
<dbReference type="SUPFAM" id="SSF81296">
    <property type="entry name" value="E set domains"/>
    <property type="match status" value="1"/>
</dbReference>
<dbReference type="CDD" id="cd11341">
    <property type="entry name" value="AmyAc_Pullulanase_LD-like"/>
    <property type="match status" value="1"/>
</dbReference>
<comment type="catalytic activity">
    <reaction evidence="6">
        <text>Hydrolysis of (1-&gt;6)-alpha-D-glucosidic linkages in pullulan, amylopectin and glycogen, and in the alpha- and beta-limit dextrins of amylopectin and glycogen.</text>
        <dbReference type="EC" id="3.2.1.41"/>
    </reaction>
</comment>
<dbReference type="Gene3D" id="2.60.40.2320">
    <property type="match status" value="1"/>
</dbReference>
<dbReference type="SUPFAM" id="SSF49452">
    <property type="entry name" value="Starch-binding domain-like"/>
    <property type="match status" value="2"/>
</dbReference>
<evidence type="ECO:0000256" key="9">
    <source>
        <dbReference type="ARBA" id="ARBA00031076"/>
    </source>
</evidence>
<dbReference type="CDD" id="cd02860">
    <property type="entry name" value="E_set_Pullulanase"/>
    <property type="match status" value="1"/>
</dbReference>
<keyword evidence="12" id="KW-1185">Reference proteome</keyword>
<dbReference type="InterPro" id="IPR013783">
    <property type="entry name" value="Ig-like_fold"/>
</dbReference>
<dbReference type="InterPro" id="IPR017853">
    <property type="entry name" value="GH"/>
</dbReference>
<evidence type="ECO:0000256" key="7">
    <source>
        <dbReference type="ARBA" id="ARBA00024062"/>
    </source>
</evidence>
<comment type="similarity">
    <text evidence="1">Belongs to the glycosyl hydrolase 13 family.</text>
</comment>
<sequence length="943" mass="106863">MQPIAEASGTTKITIHYQEAKGNTKDWSLWVWPEGGEGKEYSFTGQDAFGKTVEIELPVDTKKVGFIIRTESWEKDGENDRWLDVQNGEGEVWVKSGDEMTYSEPPDGEYRDFPAYEKVKIKIHYFRYDNQYNGWNLWMWPDGKDGQAVQFKEDDELGKVAEVELTNPEGIKKAGFIMRQSKDGNDWANKEFNERFITKFKEDGSAEIWLTQGVERVFYDPAQIDRSPKIVKSTIDKLNEITLETNFPFALDEETNAGITLNGADIKEVLPYAGKENVTNKVRIITTKNLDLSKNYQVTKKLFGTASVDMGAAIRTDAFDKLYAYNGTLGNIYQKKKTTFKLWAPTAAEAKLVTYKSWNDSEGKEVKMERGDKGVWSTELKGNQDGLIYTYKVKIGDKWNEAVDPYVRAVTVNGDKGVVTDLSSTNPKKWNNKKPKLAKAEDAIFYELHIRDLSIQAESGIKQKGKYLGVAESKTTGPKGVKTGLNHIKDLGVTHVQFLPMYDYRTVDETKLNEPQFNWGYDPKNFNAPEGSYSTNPYKPKVRINEMKQMIQAVHNQDLRVVMDVVYNHMYAVNESNFNQLVPGYYFRYNEDGTLANGSGVGNDTASERKMMRKFIVDSVSYWAKEYHLDGFRFDLMGIHDVQTMNDVRKALDKIDPSIIVIGEGWDLNTPLAANFKANQKNAEQMPKIAHFNDSIRDGLKGSVFNELDTGFVNGKQGMEDIIKKGITGGINYENSLATYKDPQQLVTYVEAHDNHTLWDKLALTNPKDSLTIRKQMHKLASSISLTSQGINFIHAGQEFMRTKGGDHNSYKSPDAVNQLDWKRRAEFSKEVEYMKGLIQLRKQYSGFRLATAKEIEKNVTFFDAPKNVIAYRVTNPEKAQAKKQLIVIHNANNKDVKITLPKKGTWSILVNGQKAGTKELGKIKTTQVTVPALSSYVLVGNK</sequence>
<protein>
    <recommendedName>
        <fullName evidence="7">pullulanase</fullName>
        <ecNumber evidence="7">3.2.1.41</ecNumber>
    </recommendedName>
    <alternativeName>
        <fullName evidence="8">Alpha-dextrin endo-1,6-alpha-glucosidase</fullName>
    </alternativeName>
    <alternativeName>
        <fullName evidence="9">Pullulan 6-glucanohydrolase</fullName>
    </alternativeName>
</protein>
<reference evidence="11 12" key="1">
    <citation type="submission" date="2021-01" db="EMBL/GenBank/DDBJ databases">
        <title>FDA dAtabase for Regulatory Grade micrObial Sequences (FDA-ARGOS): Supporting development and validation of Infectious Disease Dx tests.</title>
        <authorList>
            <person name="Nelson B."/>
            <person name="Plummer A."/>
            <person name="Tallon L."/>
            <person name="Sadzewicz L."/>
            <person name="Zhao X."/>
            <person name="Boylan J."/>
            <person name="Ott S."/>
            <person name="Bowen H."/>
            <person name="Vavikolanu K."/>
            <person name="Mehta A."/>
            <person name="Aluvathingal J."/>
            <person name="Nadendla S."/>
            <person name="Myers T."/>
            <person name="Yan Y."/>
            <person name="Sichtig H."/>
        </authorList>
    </citation>
    <scope>NUCLEOTIDE SEQUENCE [LARGE SCALE GENOMIC DNA]</scope>
    <source>
        <strain evidence="11 12">FDAARGOS_1161</strain>
    </source>
</reference>